<dbReference type="PANTHER" id="PTHR12566">
    <property type="entry name" value="CYTOPLASMIC POLYADENYLATION ELEMENT BINDING PROTEIN CPEB"/>
    <property type="match status" value="1"/>
</dbReference>
<dbReference type="Pfam" id="PF16367">
    <property type="entry name" value="RRM_7"/>
    <property type="match status" value="1"/>
</dbReference>
<dbReference type="InterPro" id="IPR035979">
    <property type="entry name" value="RBD_domain_sf"/>
</dbReference>
<dbReference type="CDD" id="cd19757">
    <property type="entry name" value="Bbox1"/>
    <property type="match status" value="1"/>
</dbReference>
<dbReference type="InterPro" id="IPR038446">
    <property type="entry name" value="CEBP_ZZ_sf"/>
</dbReference>
<reference evidence="4" key="1">
    <citation type="submission" date="2022-06" db="EMBL/GenBank/DDBJ databases">
        <authorList>
            <person name="Berger JAMES D."/>
            <person name="Berger JAMES D."/>
        </authorList>
    </citation>
    <scope>NUCLEOTIDE SEQUENCE [LARGE SCALE GENOMIC DNA]</scope>
</reference>
<dbReference type="GO" id="GO:0005634">
    <property type="term" value="C:nucleus"/>
    <property type="evidence" value="ECO:0007669"/>
    <property type="project" value="TreeGrafter"/>
</dbReference>
<evidence type="ECO:0008006" key="6">
    <source>
        <dbReference type="Google" id="ProtNLM"/>
    </source>
</evidence>
<dbReference type="WBParaSite" id="TREG1_132000.1">
    <property type="protein sequence ID" value="TREG1_132000.1"/>
    <property type="gene ID" value="TREG1_132000"/>
</dbReference>
<dbReference type="InterPro" id="IPR034819">
    <property type="entry name" value="CPEB"/>
</dbReference>
<keyword evidence="1" id="KW-0694">RNA-binding</keyword>
<reference evidence="5" key="2">
    <citation type="submission" date="2023-11" db="UniProtKB">
        <authorList>
            <consortium name="WormBaseParasite"/>
        </authorList>
    </citation>
    <scope>IDENTIFICATION</scope>
</reference>
<dbReference type="PANTHER" id="PTHR12566:SF9">
    <property type="entry name" value="CYTOPLASMIC POLYADENYLATION ELEMENT-BINDING PROTEIN 1"/>
    <property type="match status" value="1"/>
</dbReference>
<dbReference type="Gene3D" id="3.30.70.330">
    <property type="match status" value="2"/>
</dbReference>
<dbReference type="GO" id="GO:0045202">
    <property type="term" value="C:synapse"/>
    <property type="evidence" value="ECO:0007669"/>
    <property type="project" value="TreeGrafter"/>
</dbReference>
<sequence>MTTIFNNNLINENYSVEKMNKQYPCRNTENDFTVKTDSEASSLTNQSVDLGKLFNFQSQLQLQNDDHQQQQQYQELISLMSYRNNIAQLANSYEQIIKTFRKVELEAKAYKVSAACQPPKSVEKLNSTDSCTQIINRTPSNCQNNRESSIASSVNQPIIYQLNMSKYLELHHFPWQSSSSSSSCYPGNMNCSTPIPVNRLSCKVFIGGIPMLENNVTTLTRDQLYKALFIFGQVDMIWPKRTLVIPYSEKYHEKSMKNCWKRGHCYAVFNDPRSVTQLLSACYRRPKGYYINLSRVSSGLKNARLDSLQIIPWDTQGSVYESPRNNFDNPDDENTGNSISLQYGYKMPGSGYPAKIQTVFVGALHGIMTARVLFTIFNDLFGNVVRAVIDTDKYNYPIGSGRVVFLSPQSYLAAVTTNFIRVECQLFSKVIQIDPYLENALCSKCFTAPGIYFCRHLKCFEYFCPNCWISCHDSLDLTHKPLKRVLSPNSKNSFP</sequence>
<dbReference type="SUPFAM" id="SSF54928">
    <property type="entry name" value="RNA-binding domain, RBD"/>
    <property type="match status" value="1"/>
</dbReference>
<feature type="domain" description="Cytoplasmic polyadenylation element-binding protein ZZ" evidence="2">
    <location>
        <begin position="429"/>
        <end position="484"/>
    </location>
</feature>
<dbReference type="GO" id="GO:0043005">
    <property type="term" value="C:neuron projection"/>
    <property type="evidence" value="ECO:0007669"/>
    <property type="project" value="TreeGrafter"/>
</dbReference>
<feature type="domain" description="RRM" evidence="3">
    <location>
        <begin position="201"/>
        <end position="297"/>
    </location>
</feature>
<dbReference type="GO" id="GO:0043022">
    <property type="term" value="F:ribosome binding"/>
    <property type="evidence" value="ECO:0007669"/>
    <property type="project" value="TreeGrafter"/>
</dbReference>
<accession>A0AA85IYV6</accession>
<dbReference type="GO" id="GO:2000766">
    <property type="term" value="P:negative regulation of cytoplasmic translation"/>
    <property type="evidence" value="ECO:0007669"/>
    <property type="project" value="TreeGrafter"/>
</dbReference>
<dbReference type="InterPro" id="IPR000504">
    <property type="entry name" value="RRM_dom"/>
</dbReference>
<dbReference type="Gene3D" id="4.10.640.40">
    <property type="entry name" value="Cytoplasmic polyadenylation element-binding protein, ZZ domain"/>
    <property type="match status" value="1"/>
</dbReference>
<dbReference type="InterPro" id="IPR032296">
    <property type="entry name" value="CEBP_ZZ"/>
</dbReference>
<dbReference type="Pfam" id="PF16366">
    <property type="entry name" value="CEBP_ZZ"/>
    <property type="match status" value="1"/>
</dbReference>
<dbReference type="AlphaFoldDB" id="A0AA85IYV6"/>
<keyword evidence="4" id="KW-1185">Reference proteome</keyword>
<dbReference type="Proteomes" id="UP000050795">
    <property type="component" value="Unassembled WGS sequence"/>
</dbReference>
<evidence type="ECO:0000256" key="1">
    <source>
        <dbReference type="ARBA" id="ARBA00022884"/>
    </source>
</evidence>
<protein>
    <recommendedName>
        <fullName evidence="6">RRM domain-containing protein</fullName>
    </recommendedName>
</protein>
<proteinExistence type="predicted"/>
<dbReference type="GO" id="GO:0000900">
    <property type="term" value="F:mRNA regulatory element binding translation repressor activity"/>
    <property type="evidence" value="ECO:0007669"/>
    <property type="project" value="TreeGrafter"/>
</dbReference>
<evidence type="ECO:0000313" key="4">
    <source>
        <dbReference type="Proteomes" id="UP000050795"/>
    </source>
</evidence>
<organism evidence="4 5">
    <name type="scientific">Trichobilharzia regenti</name>
    <name type="common">Nasal bird schistosome</name>
    <dbReference type="NCBI Taxonomy" id="157069"/>
    <lineage>
        <taxon>Eukaryota</taxon>
        <taxon>Metazoa</taxon>
        <taxon>Spiralia</taxon>
        <taxon>Lophotrochozoa</taxon>
        <taxon>Platyhelminthes</taxon>
        <taxon>Trematoda</taxon>
        <taxon>Digenea</taxon>
        <taxon>Strigeidida</taxon>
        <taxon>Schistosomatoidea</taxon>
        <taxon>Schistosomatidae</taxon>
        <taxon>Trichobilharzia</taxon>
    </lineage>
</organism>
<dbReference type="GO" id="GO:0008135">
    <property type="term" value="F:translation factor activity, RNA binding"/>
    <property type="evidence" value="ECO:0007669"/>
    <property type="project" value="TreeGrafter"/>
</dbReference>
<evidence type="ECO:0000259" key="3">
    <source>
        <dbReference type="Pfam" id="PF16367"/>
    </source>
</evidence>
<evidence type="ECO:0000259" key="2">
    <source>
        <dbReference type="Pfam" id="PF16366"/>
    </source>
</evidence>
<dbReference type="InterPro" id="IPR012677">
    <property type="entry name" value="Nucleotide-bd_a/b_plait_sf"/>
</dbReference>
<evidence type="ECO:0000313" key="5">
    <source>
        <dbReference type="WBParaSite" id="TREG1_132000.1"/>
    </source>
</evidence>
<dbReference type="GO" id="GO:0003730">
    <property type="term" value="F:mRNA 3'-UTR binding"/>
    <property type="evidence" value="ECO:0007669"/>
    <property type="project" value="InterPro"/>
</dbReference>
<name>A0AA85IYV6_TRIRE</name>
<dbReference type="GO" id="GO:0005737">
    <property type="term" value="C:cytoplasm"/>
    <property type="evidence" value="ECO:0007669"/>
    <property type="project" value="TreeGrafter"/>
</dbReference>